<reference evidence="10" key="3">
    <citation type="journal article" date="2018" name="Mol. Plant Microbe Interact.">
        <title>Genome sequence resources for the wheat stripe rust pathogen (Puccinia striiformis f. sp. tritici) and the barley stripe rust pathogen (Puccinia striiformis f. sp. hordei).</title>
        <authorList>
            <person name="Xia C."/>
            <person name="Wang M."/>
            <person name="Yin C."/>
            <person name="Cornejo O.E."/>
            <person name="Hulbert S.H."/>
            <person name="Chen X."/>
        </authorList>
    </citation>
    <scope>NUCLEOTIDE SEQUENCE [LARGE SCALE GENOMIC DNA]</scope>
    <source>
        <strain evidence="10">93TX-2</strain>
    </source>
</reference>
<comment type="caution">
    <text evidence="9">The sequence shown here is derived from an EMBL/GenBank/DDBJ whole genome shotgun (WGS) entry which is preliminary data.</text>
</comment>
<dbReference type="Gene3D" id="3.30.1020.10">
    <property type="entry name" value="Antioxidant, Horf6, Chain A, domain2"/>
    <property type="match status" value="1"/>
</dbReference>
<dbReference type="InterPro" id="IPR000866">
    <property type="entry name" value="AhpC/TSA"/>
</dbReference>
<dbReference type="GO" id="GO:0005829">
    <property type="term" value="C:cytosol"/>
    <property type="evidence" value="ECO:0007669"/>
    <property type="project" value="TreeGrafter"/>
</dbReference>
<evidence type="ECO:0000313" key="10">
    <source>
        <dbReference type="Proteomes" id="UP000238274"/>
    </source>
</evidence>
<comment type="similarity">
    <text evidence="5">Belongs to the peroxiredoxin family. Prx6 subfamily.</text>
</comment>
<dbReference type="PANTHER" id="PTHR43503">
    <property type="entry name" value="MCG48959-RELATED"/>
    <property type="match status" value="1"/>
</dbReference>
<evidence type="ECO:0000256" key="7">
    <source>
        <dbReference type="PIRSR" id="PIRSR000239-1"/>
    </source>
</evidence>
<dbReference type="Gene3D" id="3.40.30.10">
    <property type="entry name" value="Glutaredoxin"/>
    <property type="match status" value="1"/>
</dbReference>
<dbReference type="VEuPathDB" id="FungiDB:PSHT_01477"/>
<dbReference type="PANTHER" id="PTHR43503:SF4">
    <property type="entry name" value="PEROXIREDOXIN-6"/>
    <property type="match status" value="1"/>
</dbReference>
<dbReference type="InterPro" id="IPR036249">
    <property type="entry name" value="Thioredoxin-like_sf"/>
</dbReference>
<keyword evidence="10" id="KW-1185">Reference proteome</keyword>
<dbReference type="InterPro" id="IPR024706">
    <property type="entry name" value="Peroxiredoxin_AhpC-typ"/>
</dbReference>
<evidence type="ECO:0000256" key="1">
    <source>
        <dbReference type="ARBA" id="ARBA00022559"/>
    </source>
</evidence>
<name>A0A2S4WKC6_9BASI</name>
<keyword evidence="4 6" id="KW-0676">Redox-active center</keyword>
<dbReference type="InterPro" id="IPR045020">
    <property type="entry name" value="PRX_1cys"/>
</dbReference>
<dbReference type="Proteomes" id="UP000238274">
    <property type="component" value="Unassembled WGS sequence"/>
</dbReference>
<proteinExistence type="inferred from homology"/>
<dbReference type="GO" id="GO:0005739">
    <property type="term" value="C:mitochondrion"/>
    <property type="evidence" value="ECO:0007669"/>
    <property type="project" value="TreeGrafter"/>
</dbReference>
<protein>
    <recommendedName>
        <fullName evidence="8">Thioredoxin domain-containing protein</fullName>
    </recommendedName>
</protein>
<accession>A0A2S4WKC6</accession>
<dbReference type="SUPFAM" id="SSF52833">
    <property type="entry name" value="Thioredoxin-like"/>
    <property type="match status" value="2"/>
</dbReference>
<dbReference type="PROSITE" id="PS51352">
    <property type="entry name" value="THIOREDOXIN_2"/>
    <property type="match status" value="1"/>
</dbReference>
<evidence type="ECO:0000256" key="2">
    <source>
        <dbReference type="ARBA" id="ARBA00022862"/>
    </source>
</evidence>
<organism evidence="9 10">
    <name type="scientific">Puccinia striiformis</name>
    <dbReference type="NCBI Taxonomy" id="27350"/>
    <lineage>
        <taxon>Eukaryota</taxon>
        <taxon>Fungi</taxon>
        <taxon>Dikarya</taxon>
        <taxon>Basidiomycota</taxon>
        <taxon>Pucciniomycotina</taxon>
        <taxon>Pucciniomycetes</taxon>
        <taxon>Pucciniales</taxon>
        <taxon>Pucciniaceae</taxon>
        <taxon>Puccinia</taxon>
    </lineage>
</organism>
<sequence>MPSVRLGSVAPEFSAETTNGPIKSFHEWVGDSWAILFSHPADFTPVCTTELGEVARRQKDFEARNTKVIGLSCNKLKSHEDWIKEYGSIFPSSHVIFSPTDERTFLIRSSNIASDSFLLNNILSSINLVSSVELSFPIIADSSRKIATLYDMLDEQDETNKDRKGIPFTVRSVFIIDPAKKVRLILQYPASTGRQFDEIIRVLDSLQLVDKHPVTTPANWTPGQPVIVHPLVTDQDAESIFSNPIEYKTNYLRLTTL</sequence>
<evidence type="ECO:0000313" key="9">
    <source>
        <dbReference type="EMBL" id="POW22194.1"/>
    </source>
</evidence>
<dbReference type="Pfam" id="PF00578">
    <property type="entry name" value="AhpC-TSA"/>
    <property type="match status" value="1"/>
</dbReference>
<feature type="active site" description="Cysteine sulfenic acid (-SOH) intermediate; for peroxidase activity" evidence="7">
    <location>
        <position position="47"/>
    </location>
</feature>
<reference evidence="10" key="2">
    <citation type="journal article" date="2018" name="BMC Genomics">
        <title>Genomic insights into host adaptation between the wheat stripe rust pathogen (Puccinia striiformis f. sp. tritici) and the barley stripe rust pathogen (Puccinia striiformis f. sp. hordei).</title>
        <authorList>
            <person name="Xia C."/>
            <person name="Wang M."/>
            <person name="Yin C."/>
            <person name="Cornejo O.E."/>
            <person name="Hulbert S.H."/>
            <person name="Chen X."/>
        </authorList>
    </citation>
    <scope>NUCLEOTIDE SEQUENCE [LARGE SCALE GENOMIC DNA]</scope>
    <source>
        <strain evidence="10">93TX-2</strain>
    </source>
</reference>
<evidence type="ECO:0000259" key="8">
    <source>
        <dbReference type="PROSITE" id="PS51352"/>
    </source>
</evidence>
<evidence type="ECO:0000256" key="3">
    <source>
        <dbReference type="ARBA" id="ARBA00023002"/>
    </source>
</evidence>
<dbReference type="Pfam" id="PF10417">
    <property type="entry name" value="1-cysPrx_C"/>
    <property type="match status" value="1"/>
</dbReference>
<comment type="function">
    <text evidence="6">Thiol-specific peroxidase that catalyzes the reduction of hydrogen peroxide and organic hydroperoxides to water and alcohols, respectively.</text>
</comment>
<evidence type="ECO:0000256" key="4">
    <source>
        <dbReference type="ARBA" id="ARBA00023284"/>
    </source>
</evidence>
<reference evidence="9 10" key="1">
    <citation type="submission" date="2017-12" db="EMBL/GenBank/DDBJ databases">
        <title>Gene loss provides genomic basis for host adaptation in cereal stripe rust fungi.</title>
        <authorList>
            <person name="Xia C."/>
        </authorList>
    </citation>
    <scope>NUCLEOTIDE SEQUENCE [LARGE SCALE GENOMIC DNA]</scope>
    <source>
        <strain evidence="9 10">93TX-2</strain>
    </source>
</reference>
<feature type="domain" description="Thioredoxin" evidence="8">
    <location>
        <begin position="4"/>
        <end position="208"/>
    </location>
</feature>
<dbReference type="InterPro" id="IPR013766">
    <property type="entry name" value="Thioredoxin_domain"/>
</dbReference>
<dbReference type="GO" id="GO:0045454">
    <property type="term" value="P:cell redox homeostasis"/>
    <property type="evidence" value="ECO:0007669"/>
    <property type="project" value="TreeGrafter"/>
</dbReference>
<keyword evidence="3 6" id="KW-0560">Oxidoreductase</keyword>
<dbReference type="PIRSF" id="PIRSF000239">
    <property type="entry name" value="AHPC"/>
    <property type="match status" value="1"/>
</dbReference>
<evidence type="ECO:0000256" key="5">
    <source>
        <dbReference type="ARBA" id="ARBA00025719"/>
    </source>
</evidence>
<dbReference type="CDD" id="cd03016">
    <property type="entry name" value="PRX_1cys"/>
    <property type="match status" value="1"/>
</dbReference>
<gene>
    <name evidence="9" type="ORF">PSHT_01477</name>
</gene>
<keyword evidence="2 6" id="KW-0049">Antioxidant</keyword>
<dbReference type="AlphaFoldDB" id="A0A2S4WKC6"/>
<dbReference type="VEuPathDB" id="FungiDB:PSTT_14874"/>
<dbReference type="GO" id="GO:0051920">
    <property type="term" value="F:peroxiredoxin activity"/>
    <property type="evidence" value="ECO:0007669"/>
    <property type="project" value="InterPro"/>
</dbReference>
<dbReference type="EMBL" id="PKSM01000012">
    <property type="protein sequence ID" value="POW22194.1"/>
    <property type="molecule type" value="Genomic_DNA"/>
</dbReference>
<dbReference type="InterPro" id="IPR019479">
    <property type="entry name" value="Peroxiredoxin_C"/>
</dbReference>
<dbReference type="OrthoDB" id="2996783at2759"/>
<evidence type="ECO:0000256" key="6">
    <source>
        <dbReference type="PIRNR" id="PIRNR000239"/>
    </source>
</evidence>
<keyword evidence="1 6" id="KW-0575">Peroxidase</keyword>